<keyword evidence="2" id="KW-1185">Reference proteome</keyword>
<dbReference type="Proteomes" id="UP001189122">
    <property type="component" value="Unassembled WGS sequence"/>
</dbReference>
<protein>
    <submittedName>
        <fullName evidence="1">Uncharacterized protein</fullName>
    </submittedName>
</protein>
<gene>
    <name evidence="1" type="ORF">SI7747_UN021105</name>
</gene>
<proteinExistence type="predicted"/>
<comment type="caution">
    <text evidence="1">The sequence shown here is derived from an EMBL/GenBank/DDBJ whole genome shotgun (WGS) entry which is preliminary data.</text>
</comment>
<reference evidence="2" key="1">
    <citation type="journal article" date="2020" name="Sci. Rep.">
        <title>Chromosome-scale genome assembly for the duckweed Spirodela intermedia, integrating cytogenetic maps, PacBio and Oxford Nanopore libraries.</title>
        <authorList>
            <person name="Hoang P.T.N."/>
            <person name="Fiebig A."/>
            <person name="Novak P."/>
            <person name="Macas J."/>
            <person name="Cao H.X."/>
            <person name="Stepanenko A."/>
            <person name="Chen G."/>
            <person name="Borisjuk N."/>
            <person name="Scholz U."/>
            <person name="Schubert I."/>
        </authorList>
    </citation>
    <scope>NUCLEOTIDE SEQUENCE [LARGE SCALE GENOMIC DNA]</scope>
</reference>
<sequence>MECSVEEVVKLFMSHVAKS</sequence>
<evidence type="ECO:0000313" key="2">
    <source>
        <dbReference type="Proteomes" id="UP001189122"/>
    </source>
</evidence>
<accession>A0ABN7EA52</accession>
<organism evidence="1 2">
    <name type="scientific">Spirodela intermedia</name>
    <name type="common">Intermediate duckweed</name>
    <dbReference type="NCBI Taxonomy" id="51605"/>
    <lineage>
        <taxon>Eukaryota</taxon>
        <taxon>Viridiplantae</taxon>
        <taxon>Streptophyta</taxon>
        <taxon>Embryophyta</taxon>
        <taxon>Tracheophyta</taxon>
        <taxon>Spermatophyta</taxon>
        <taxon>Magnoliopsida</taxon>
        <taxon>Liliopsida</taxon>
        <taxon>Araceae</taxon>
        <taxon>Lemnoideae</taxon>
        <taxon>Spirodela</taxon>
    </lineage>
</organism>
<evidence type="ECO:0000313" key="1">
    <source>
        <dbReference type="EMBL" id="CAA6674747.1"/>
    </source>
</evidence>
<dbReference type="EMBL" id="CACRZD030000144">
    <property type="protein sequence ID" value="CAA6674747.1"/>
    <property type="molecule type" value="Genomic_DNA"/>
</dbReference>
<name>A0ABN7EA52_SPIIN</name>